<keyword evidence="3" id="KW-1185">Reference proteome</keyword>
<dbReference type="InterPro" id="IPR021762">
    <property type="entry name" value="DUF3325"/>
</dbReference>
<comment type="caution">
    <text evidence="2">The sequence shown here is derived from an EMBL/GenBank/DDBJ whole genome shotgun (WGS) entry which is preliminary data.</text>
</comment>
<dbReference type="Pfam" id="PF11804">
    <property type="entry name" value="DUF3325"/>
    <property type="match status" value="1"/>
</dbReference>
<feature type="transmembrane region" description="Helical" evidence="1">
    <location>
        <begin position="91"/>
        <end position="109"/>
    </location>
</feature>
<dbReference type="RefSeq" id="WP_136774972.1">
    <property type="nucleotide sequence ID" value="NZ_CP156074.1"/>
</dbReference>
<dbReference type="Proteomes" id="UP000310016">
    <property type="component" value="Unassembled WGS sequence"/>
</dbReference>
<keyword evidence="1" id="KW-0472">Membrane</keyword>
<keyword evidence="1" id="KW-1133">Transmembrane helix</keyword>
<feature type="transmembrane region" description="Helical" evidence="1">
    <location>
        <begin position="44"/>
        <end position="61"/>
    </location>
</feature>
<protein>
    <submittedName>
        <fullName evidence="2">DUF3325 domain-containing protein</fullName>
    </submittedName>
</protein>
<evidence type="ECO:0000313" key="2">
    <source>
        <dbReference type="EMBL" id="TJZ64735.1"/>
    </source>
</evidence>
<dbReference type="EMBL" id="SUMF01000042">
    <property type="protein sequence ID" value="TJZ64735.1"/>
    <property type="molecule type" value="Genomic_DNA"/>
</dbReference>
<dbReference type="OrthoDB" id="8858882at2"/>
<gene>
    <name evidence="2" type="ORF">FAZ21_18785</name>
</gene>
<proteinExistence type="predicted"/>
<evidence type="ECO:0000313" key="3">
    <source>
        <dbReference type="Proteomes" id="UP000310016"/>
    </source>
</evidence>
<organism evidence="2 3">
    <name type="scientific">Chitiniphilus eburneus</name>
    <dbReference type="NCBI Taxonomy" id="2571148"/>
    <lineage>
        <taxon>Bacteria</taxon>
        <taxon>Pseudomonadati</taxon>
        <taxon>Pseudomonadota</taxon>
        <taxon>Betaproteobacteria</taxon>
        <taxon>Neisseriales</taxon>
        <taxon>Chitinibacteraceae</taxon>
        <taxon>Chitiniphilus</taxon>
    </lineage>
</organism>
<accession>A0A4U0PAP5</accession>
<name>A0A4U0PAP5_9NEIS</name>
<reference evidence="2 3" key="1">
    <citation type="submission" date="2019-04" db="EMBL/GenBank/DDBJ databases">
        <title>Chitiniphilus eburnea sp. nov., a novel chitinolytic bacterium isolated from aquaculture sludge.</title>
        <authorList>
            <person name="Sheng M."/>
        </authorList>
    </citation>
    <scope>NUCLEOTIDE SEQUENCE [LARGE SCALE GENOMIC DNA]</scope>
    <source>
        <strain evidence="2 3">HX-2-15</strain>
    </source>
</reference>
<sequence length="110" mass="11623">MIQLAVLFSSYAAFTALCLGMDGHHREVFGRAPAPGRKRLLRGAGWALLLASLLLAIAIGAQGVVAWAVMLTLSTVLLVLLLAYWPRRVAPLGWLGLACAGLALVASVWS</sequence>
<keyword evidence="1" id="KW-0812">Transmembrane</keyword>
<feature type="transmembrane region" description="Helical" evidence="1">
    <location>
        <begin position="66"/>
        <end position="85"/>
    </location>
</feature>
<dbReference type="AlphaFoldDB" id="A0A4U0PAP5"/>
<evidence type="ECO:0000256" key="1">
    <source>
        <dbReference type="SAM" id="Phobius"/>
    </source>
</evidence>